<dbReference type="PANTHER" id="PTHR11384">
    <property type="entry name" value="ATP-BINDING CASSETTE, SUB-FAMILY D MEMBER"/>
    <property type="match status" value="1"/>
</dbReference>
<dbReference type="GO" id="GO:0015910">
    <property type="term" value="P:long-chain fatty acid import into peroxisome"/>
    <property type="evidence" value="ECO:0007669"/>
    <property type="project" value="TreeGrafter"/>
</dbReference>
<keyword evidence="3 9" id="KW-0812">Transmembrane</keyword>
<dbReference type="InterPro" id="IPR027417">
    <property type="entry name" value="P-loop_NTPase"/>
</dbReference>
<gene>
    <name evidence="11" type="ORF">BSAL_84040</name>
</gene>
<keyword evidence="6 9" id="KW-1133">Transmembrane helix</keyword>
<dbReference type="InterPro" id="IPR011527">
    <property type="entry name" value="ABC1_TM_dom"/>
</dbReference>
<comment type="similarity">
    <text evidence="1">Belongs to the ABC transporter superfamily. ABCD family. Peroxisomal fatty acyl CoA transporter (TC 3.A.1.203) subfamily.</text>
</comment>
<feature type="transmembrane region" description="Helical" evidence="9">
    <location>
        <begin position="122"/>
        <end position="140"/>
    </location>
</feature>
<dbReference type="Pfam" id="PF06472">
    <property type="entry name" value="ABC_membrane_2"/>
    <property type="match status" value="1"/>
</dbReference>
<dbReference type="GO" id="GO:0042760">
    <property type="term" value="P:very long-chain fatty acid catabolic process"/>
    <property type="evidence" value="ECO:0007669"/>
    <property type="project" value="TreeGrafter"/>
</dbReference>
<feature type="compositionally biased region" description="Low complexity" evidence="8">
    <location>
        <begin position="538"/>
        <end position="562"/>
    </location>
</feature>
<evidence type="ECO:0000256" key="3">
    <source>
        <dbReference type="ARBA" id="ARBA00022692"/>
    </source>
</evidence>
<dbReference type="AlphaFoldDB" id="A0A0S4J3N1"/>
<keyword evidence="5" id="KW-0067">ATP-binding</keyword>
<evidence type="ECO:0000259" key="10">
    <source>
        <dbReference type="PROSITE" id="PS50893"/>
    </source>
</evidence>
<protein>
    <submittedName>
        <fullName evidence="11">ABC transporter, putative</fullName>
    </submittedName>
</protein>
<dbReference type="EMBL" id="CYKH01000957">
    <property type="protein sequence ID" value="CUG72719.1"/>
    <property type="molecule type" value="Genomic_DNA"/>
</dbReference>
<dbReference type="Proteomes" id="UP000051952">
    <property type="component" value="Unassembled WGS sequence"/>
</dbReference>
<dbReference type="InterPro" id="IPR017871">
    <property type="entry name" value="ABC_transporter-like_CS"/>
</dbReference>
<feature type="transmembrane region" description="Helical" evidence="9">
    <location>
        <begin position="269"/>
        <end position="289"/>
    </location>
</feature>
<proteinExistence type="inferred from homology"/>
<evidence type="ECO:0000313" key="12">
    <source>
        <dbReference type="Proteomes" id="UP000051952"/>
    </source>
</evidence>
<dbReference type="VEuPathDB" id="TriTrypDB:BSAL_84040"/>
<feature type="region of interest" description="Disordered" evidence="8">
    <location>
        <begin position="528"/>
        <end position="570"/>
    </location>
</feature>
<dbReference type="PROSITE" id="PS50893">
    <property type="entry name" value="ABC_TRANSPORTER_2"/>
    <property type="match status" value="1"/>
</dbReference>
<dbReference type="GO" id="GO:0005524">
    <property type="term" value="F:ATP binding"/>
    <property type="evidence" value="ECO:0007669"/>
    <property type="project" value="UniProtKB-KW"/>
</dbReference>
<evidence type="ECO:0000256" key="8">
    <source>
        <dbReference type="SAM" id="MobiDB-lite"/>
    </source>
</evidence>
<keyword evidence="4" id="KW-0547">Nucleotide-binding</keyword>
<dbReference type="SUPFAM" id="SSF90123">
    <property type="entry name" value="ABC transporter transmembrane region"/>
    <property type="match status" value="1"/>
</dbReference>
<keyword evidence="12" id="KW-1185">Reference proteome</keyword>
<dbReference type="OMA" id="GYLMASM"/>
<name>A0A0S4J3N1_BODSA</name>
<organism evidence="11 12">
    <name type="scientific">Bodo saltans</name>
    <name type="common">Flagellated protozoan</name>
    <dbReference type="NCBI Taxonomy" id="75058"/>
    <lineage>
        <taxon>Eukaryota</taxon>
        <taxon>Discoba</taxon>
        <taxon>Euglenozoa</taxon>
        <taxon>Kinetoplastea</taxon>
        <taxon>Metakinetoplastina</taxon>
        <taxon>Eubodonida</taxon>
        <taxon>Bodonidae</taxon>
        <taxon>Bodo</taxon>
    </lineage>
</organism>
<dbReference type="GO" id="GO:0005324">
    <property type="term" value="F:long-chain fatty acid transmembrane transporter activity"/>
    <property type="evidence" value="ECO:0007669"/>
    <property type="project" value="TreeGrafter"/>
</dbReference>
<dbReference type="InterPro" id="IPR036640">
    <property type="entry name" value="ABC1_TM_sf"/>
</dbReference>
<dbReference type="Pfam" id="PF00005">
    <property type="entry name" value="ABC_tran"/>
    <property type="match status" value="1"/>
</dbReference>
<evidence type="ECO:0000256" key="6">
    <source>
        <dbReference type="ARBA" id="ARBA00022989"/>
    </source>
</evidence>
<dbReference type="CDD" id="cd03223">
    <property type="entry name" value="ABCD_peroxisomal_ALDP"/>
    <property type="match status" value="1"/>
</dbReference>
<evidence type="ECO:0000256" key="4">
    <source>
        <dbReference type="ARBA" id="ARBA00022741"/>
    </source>
</evidence>
<dbReference type="PROSITE" id="PS00211">
    <property type="entry name" value="ABC_TRANSPORTER_1"/>
    <property type="match status" value="1"/>
</dbReference>
<reference evidence="12" key="1">
    <citation type="submission" date="2015-09" db="EMBL/GenBank/DDBJ databases">
        <authorList>
            <consortium name="Pathogen Informatics"/>
        </authorList>
    </citation>
    <scope>NUCLEOTIDE SEQUENCE [LARGE SCALE GENOMIC DNA]</scope>
    <source>
        <strain evidence="12">Lake Konstanz</strain>
    </source>
</reference>
<dbReference type="Gene3D" id="3.40.50.300">
    <property type="entry name" value="P-loop containing nucleotide triphosphate hydrolases"/>
    <property type="match status" value="1"/>
</dbReference>
<dbReference type="GO" id="GO:0007031">
    <property type="term" value="P:peroxisome organization"/>
    <property type="evidence" value="ECO:0007669"/>
    <property type="project" value="TreeGrafter"/>
</dbReference>
<dbReference type="InterPro" id="IPR003593">
    <property type="entry name" value="AAA+_ATPase"/>
</dbReference>
<dbReference type="GO" id="GO:0006635">
    <property type="term" value="P:fatty acid beta-oxidation"/>
    <property type="evidence" value="ECO:0007669"/>
    <property type="project" value="TreeGrafter"/>
</dbReference>
<dbReference type="InterPro" id="IPR050835">
    <property type="entry name" value="ABC_transporter_sub-D"/>
</dbReference>
<feature type="transmembrane region" description="Helical" evidence="9">
    <location>
        <begin position="160"/>
        <end position="187"/>
    </location>
</feature>
<keyword evidence="7 9" id="KW-0472">Membrane</keyword>
<feature type="transmembrane region" description="Helical" evidence="9">
    <location>
        <begin position="44"/>
        <end position="63"/>
    </location>
</feature>
<evidence type="ECO:0000256" key="5">
    <source>
        <dbReference type="ARBA" id="ARBA00022840"/>
    </source>
</evidence>
<dbReference type="SMART" id="SM00382">
    <property type="entry name" value="AAA"/>
    <property type="match status" value="1"/>
</dbReference>
<sequence length="939" mass="103451">MFSLLLLWIRRNLSNRMSINIADVMVRRLREISTSPQDASLRRLLIGSLLALVAYVFAAWLPFRRACRRASAKGRTEEMLVDDDGADEEGTATSSSRRSSWKHFLRILKIAFPKLRSTQGKYLAFLTVLLFIRTQLSVVIARKLGNVAGALIQGNRRLFITTLLTFIAWTIPAAVINNGLTFCVGVLQLSMREKLTKSFHARYFQPGVFFQIAGLSEACGGVTFIEQRMTQDLQRWSNKAVSLYTVLFKPLLDIVLFSREIANMKHGNYRGPLVIGGYYAVISVVLQYITPSFGAMASVQAEKDAAYRRELVRQLNDAKEIALCRSEATEVKRLKALYNASSDYVHYSAALRAWADFVDGFFLRGMSIAVGTGVVGWIVDGRYQELAAEASSAATAAAAVTTTVPGKNPLSAEAGAELAALFIHSSTMLMHLTRSVGQLVQAYRSVSLMSGFSNRVHQLHVALQLAEEHESRRKTERELESFAEDGNDSFAAAIEKDNNNASVQRPPSSAYRLSPYISFEHVTLATPPVATTRRRRQSLSTSSPAQGLTSPSSSSESSSTTIPPQPSTPRILCRDLTFTIKPGMNVLVVGPNGCGKSSMFRVLAELWPLTSPPPLGCSDHAAASEVRQDDHHGYGVLSKPSREQLYYVSQRPYMSAGSLMEQVIYPSRKKEVRVGESDLTKFLEIVGLESIFDRPNISWESRLVWSKDEVLSPGEKQKLALARMFYHNPRFAILDECTSALDVETESRIYRACQERGITVFSIAHRRSVWGAHNWALKFDEHGQYVFSPMKLVAMEGNREVPLLPRGGVATGSGIFATNSTPATSVARGTPNHEDLPPQQDAQSDRRAKGAVVHRRKTFLLLTKIAESNNSALVGTTAKYLVEVDGKPVEIDEATAENDGNDDENFATPMSSLRYGGIGLQSAASTVSAFTTPSSSTQK</sequence>
<dbReference type="GO" id="GO:0016887">
    <property type="term" value="F:ATP hydrolysis activity"/>
    <property type="evidence" value="ECO:0007669"/>
    <property type="project" value="InterPro"/>
</dbReference>
<feature type="domain" description="ABC transporter" evidence="10">
    <location>
        <begin position="553"/>
        <end position="831"/>
    </location>
</feature>
<evidence type="ECO:0000256" key="9">
    <source>
        <dbReference type="SAM" id="Phobius"/>
    </source>
</evidence>
<evidence type="ECO:0000256" key="2">
    <source>
        <dbReference type="ARBA" id="ARBA00022448"/>
    </source>
</evidence>
<dbReference type="Gene3D" id="1.20.1560.10">
    <property type="entry name" value="ABC transporter type 1, transmembrane domain"/>
    <property type="match status" value="1"/>
</dbReference>
<evidence type="ECO:0000256" key="7">
    <source>
        <dbReference type="ARBA" id="ARBA00023136"/>
    </source>
</evidence>
<dbReference type="InterPro" id="IPR003439">
    <property type="entry name" value="ABC_transporter-like_ATP-bd"/>
</dbReference>
<dbReference type="GO" id="GO:0140359">
    <property type="term" value="F:ABC-type transporter activity"/>
    <property type="evidence" value="ECO:0007669"/>
    <property type="project" value="InterPro"/>
</dbReference>
<keyword evidence="2" id="KW-0813">Transport</keyword>
<feature type="region of interest" description="Disordered" evidence="8">
    <location>
        <begin position="820"/>
        <end position="848"/>
    </location>
</feature>
<accession>A0A0S4J3N1</accession>
<dbReference type="PANTHER" id="PTHR11384:SF67">
    <property type="entry name" value="ATP-BINDING CASSETTE SUB-FAMILY D MEMBER 1"/>
    <property type="match status" value="1"/>
</dbReference>
<evidence type="ECO:0000256" key="1">
    <source>
        <dbReference type="ARBA" id="ARBA00008575"/>
    </source>
</evidence>
<dbReference type="GO" id="GO:0005778">
    <property type="term" value="C:peroxisomal membrane"/>
    <property type="evidence" value="ECO:0007669"/>
    <property type="project" value="TreeGrafter"/>
</dbReference>
<evidence type="ECO:0000313" key="11">
    <source>
        <dbReference type="EMBL" id="CUG72719.1"/>
    </source>
</evidence>
<dbReference type="SUPFAM" id="SSF52540">
    <property type="entry name" value="P-loop containing nucleoside triphosphate hydrolases"/>
    <property type="match status" value="1"/>
</dbReference>
<dbReference type="OrthoDB" id="422637at2759"/>